<evidence type="ECO:0000259" key="7">
    <source>
        <dbReference type="Pfam" id="PF17390"/>
    </source>
</evidence>
<dbReference type="Gene3D" id="2.60.40.10">
    <property type="entry name" value="Immunoglobulins"/>
    <property type="match status" value="1"/>
</dbReference>
<dbReference type="Gene3D" id="1.50.10.10">
    <property type="match status" value="1"/>
</dbReference>
<reference evidence="8 9" key="1">
    <citation type="submission" date="2016-12" db="EMBL/GenBank/DDBJ databases">
        <title>Trade-off between light-utilization and light-protection in marine flavobacteria.</title>
        <authorList>
            <person name="Kumagai Y."/>
            <person name="Yoshizawa S."/>
            <person name="Kogure K."/>
            <person name="Iwasaki W."/>
        </authorList>
    </citation>
    <scope>NUCLEOTIDE SEQUENCE [LARGE SCALE GENOMIC DNA]</scope>
    <source>
        <strain evidence="8 9">KCTC 12100</strain>
    </source>
</reference>
<dbReference type="AlphaFoldDB" id="A0A2P6CCP8"/>
<dbReference type="Pfam" id="PF08531">
    <property type="entry name" value="Bac_rhamnosid_N"/>
    <property type="match status" value="1"/>
</dbReference>
<keyword evidence="3" id="KW-0378">Hydrolase</keyword>
<dbReference type="GO" id="GO:0005975">
    <property type="term" value="P:carbohydrate metabolic process"/>
    <property type="evidence" value="ECO:0007669"/>
    <property type="project" value="InterPro"/>
</dbReference>
<dbReference type="PANTHER" id="PTHR33307:SF6">
    <property type="entry name" value="ALPHA-RHAMNOSIDASE (EUROFUNG)-RELATED"/>
    <property type="match status" value="1"/>
</dbReference>
<comment type="catalytic activity">
    <reaction evidence="1">
        <text>Hydrolysis of terminal non-reducing alpha-L-rhamnose residues in alpha-L-rhamnosides.</text>
        <dbReference type="EC" id="3.2.1.40"/>
    </reaction>
</comment>
<protein>
    <recommendedName>
        <fullName evidence="2">alpha-L-rhamnosidase</fullName>
        <ecNumber evidence="2">3.2.1.40</ecNumber>
    </recommendedName>
</protein>
<name>A0A2P6CCP8_9FLAO</name>
<keyword evidence="9" id="KW-1185">Reference proteome</keyword>
<dbReference type="Proteomes" id="UP000247345">
    <property type="component" value="Unassembled WGS sequence"/>
</dbReference>
<evidence type="ECO:0000256" key="1">
    <source>
        <dbReference type="ARBA" id="ARBA00001445"/>
    </source>
</evidence>
<dbReference type="InterPro" id="IPR013737">
    <property type="entry name" value="Bac_rhamnosid_N"/>
</dbReference>
<dbReference type="EMBL" id="MSCK01000001">
    <property type="protein sequence ID" value="PQJ72691.1"/>
    <property type="molecule type" value="Genomic_DNA"/>
</dbReference>
<proteinExistence type="predicted"/>
<dbReference type="Pfam" id="PF05592">
    <property type="entry name" value="Bac_rhamnosid"/>
    <property type="match status" value="1"/>
</dbReference>
<gene>
    <name evidence="8" type="ORF">BTO14_05200</name>
</gene>
<evidence type="ECO:0000259" key="5">
    <source>
        <dbReference type="Pfam" id="PF08531"/>
    </source>
</evidence>
<dbReference type="Gene3D" id="2.60.120.260">
    <property type="entry name" value="Galactose-binding domain-like"/>
    <property type="match status" value="2"/>
</dbReference>
<dbReference type="InterPro" id="IPR035396">
    <property type="entry name" value="Bac_rhamnosid6H"/>
</dbReference>
<dbReference type="Pfam" id="PF17389">
    <property type="entry name" value="Bac_rhamnosid6H"/>
    <property type="match status" value="1"/>
</dbReference>
<evidence type="ECO:0000256" key="3">
    <source>
        <dbReference type="ARBA" id="ARBA00022801"/>
    </source>
</evidence>
<dbReference type="PANTHER" id="PTHR33307">
    <property type="entry name" value="ALPHA-RHAMNOSIDASE (EUROFUNG)"/>
    <property type="match status" value="1"/>
</dbReference>
<dbReference type="InterPro" id="IPR012341">
    <property type="entry name" value="6hp_glycosidase-like_sf"/>
</dbReference>
<sequence>MNVCCAQKVKHIDVKELRCEYLVNPLGIDTNKPRLSWQIIDEAYVRGQKQTGYHILVASNPELLTKNKGDLWDSGKIKSSQSALVSYAGKTLVSNQDCYWKVRVFDKDGKASNWSKFARFSIGLLADKDWTASWIRHPNMDKVAKTADKEKTTELATDHKTNLPVEQHLWFRKKLKLSAPAKKAFLHVASCGYHELYVNGKKADNRFLAPAQTRLDKRILYVTYDISDLLVKGDNVIAFWTGPGWSRYTTFNTFQALRVQLNGEDEKGKSFSLETGKDWRCHAANSKNRGEIKYRDHGGEIVDAKQYIQGWNLAEFDDTNWDLAEETTIKAKLSSQMMEPTRIIETISAKNISGEETYFVDLGKNFTGWVELKIRGQQAGDVIKIKVADDDKTGQDFGQLNEYICTGIGEEVFRNRFNYIAGRYVTIEGLRKKPELSDVKGLVLATDIKQVGHFTSSKELFNKIYEADLWTYRANTVEGFTMDCPHRERLGYGEVAFATSWGIALPNYQSGALYMKHVRDWADVQTENGWFYHTAPQINHHFGGPMWSSAGLNIASAYYQVYGDQQIFERIYPSAIKWLAYLNEHVKNGVLVNYSENRGKFLGDWAAPKKRKEWGDTPEAQYFNNCVYAMNLADVVRMAKIQGKEKDAEFYQKRLDVLRKAIHQHFFNSETNTYSNGTQVQQAFALMTGVAPKNLRDKVFANIEKELTDNQAYLDMGSSGLPVLFKYIIEESGRSDLFFKALSSKVQPSYGYFIERGENTWPEYWNVDVPSRIHTCYTGVASWMTKSLAGIRPDPLSPGFQSFIIQPILAGDLSFVEGSTTSLYGKISSRWERNDKQLTLNVSIPPNSQATVYIPTNNLKSITENGKPMKKSEVVTFLRFENGNAVYRVESGKYKFKASI</sequence>
<dbReference type="PIRSF" id="PIRSF010631">
    <property type="entry name" value="A-rhamnsds"/>
    <property type="match status" value="1"/>
</dbReference>
<accession>A0A2P6CCP8</accession>
<dbReference type="Pfam" id="PF25788">
    <property type="entry name" value="Ig_Rha78A_N"/>
    <property type="match status" value="1"/>
</dbReference>
<dbReference type="SUPFAM" id="SSF48208">
    <property type="entry name" value="Six-hairpin glycosidases"/>
    <property type="match status" value="1"/>
</dbReference>
<dbReference type="GO" id="GO:0030596">
    <property type="term" value="F:alpha-L-rhamnosidase activity"/>
    <property type="evidence" value="ECO:0007669"/>
    <property type="project" value="UniProtKB-EC"/>
</dbReference>
<evidence type="ECO:0000256" key="2">
    <source>
        <dbReference type="ARBA" id="ARBA00012652"/>
    </source>
</evidence>
<organism evidence="8 9">
    <name type="scientific">Polaribacter butkevichii</name>
    <dbReference type="NCBI Taxonomy" id="218490"/>
    <lineage>
        <taxon>Bacteria</taxon>
        <taxon>Pseudomonadati</taxon>
        <taxon>Bacteroidota</taxon>
        <taxon>Flavobacteriia</taxon>
        <taxon>Flavobacteriales</taxon>
        <taxon>Flavobacteriaceae</taxon>
    </lineage>
</organism>
<dbReference type="Pfam" id="PF17390">
    <property type="entry name" value="Bac_rhamnosid_C"/>
    <property type="match status" value="1"/>
</dbReference>
<evidence type="ECO:0000259" key="6">
    <source>
        <dbReference type="Pfam" id="PF17389"/>
    </source>
</evidence>
<dbReference type="Gene3D" id="2.60.420.10">
    <property type="entry name" value="Maltose phosphorylase, domain 3"/>
    <property type="match status" value="1"/>
</dbReference>
<evidence type="ECO:0000259" key="4">
    <source>
        <dbReference type="Pfam" id="PF05592"/>
    </source>
</evidence>
<dbReference type="InterPro" id="IPR008928">
    <property type="entry name" value="6-hairpin_glycosidase_sf"/>
</dbReference>
<dbReference type="InterPro" id="IPR035398">
    <property type="entry name" value="Bac_rhamnosid_C"/>
</dbReference>
<dbReference type="EC" id="3.2.1.40" evidence="2"/>
<feature type="domain" description="Bacterial alpha-L-rhamnosidase N-terminal" evidence="5">
    <location>
        <begin position="181"/>
        <end position="345"/>
    </location>
</feature>
<comment type="caution">
    <text evidence="8">The sequence shown here is derived from an EMBL/GenBank/DDBJ whole genome shotgun (WGS) entry which is preliminary data.</text>
</comment>
<dbReference type="InterPro" id="IPR013783">
    <property type="entry name" value="Ig-like_fold"/>
</dbReference>
<evidence type="ECO:0000313" key="8">
    <source>
        <dbReference type="EMBL" id="PQJ72691.1"/>
    </source>
</evidence>
<evidence type="ECO:0000313" key="9">
    <source>
        <dbReference type="Proteomes" id="UP000247345"/>
    </source>
</evidence>
<feature type="domain" description="Alpha-L-rhamnosidase C-terminal" evidence="7">
    <location>
        <begin position="790"/>
        <end position="865"/>
    </location>
</feature>
<feature type="domain" description="Alpha-L-rhamnosidase six-hairpin glycosidase" evidence="6">
    <location>
        <begin position="449"/>
        <end position="787"/>
    </location>
</feature>
<dbReference type="InterPro" id="IPR016007">
    <property type="entry name" value="Alpha_rhamnosid"/>
</dbReference>
<feature type="domain" description="Alpha-L-rhamnosidase concanavalin-like" evidence="4">
    <location>
        <begin position="355"/>
        <end position="444"/>
    </location>
</feature>
<dbReference type="InterPro" id="IPR008902">
    <property type="entry name" value="Rhamnosid_concanavalin"/>
</dbReference>